<evidence type="ECO:0000313" key="2">
    <source>
        <dbReference type="Proteomes" id="UP001597058"/>
    </source>
</evidence>
<sequence>MRERTRWGWISWTVPSDGHLPETPHQIGIIAPGTTRAQRAILHWLTGRPGRRITLGRALPKSVRFSTVCAVIGSLLVGSLSIHAGLAVDVALPAMALVPLLTERLEGLLDDKDATHVRRIQGEAACRYTQRLTTLQDQLVHLDVQSDSRYGLRRATEIGHDLLWDIAALLQTQDTRSISSTLIAREILMLRLVDQAEKSTFGPW</sequence>
<dbReference type="Proteomes" id="UP001597058">
    <property type="component" value="Unassembled WGS sequence"/>
</dbReference>
<keyword evidence="2" id="KW-1185">Reference proteome</keyword>
<gene>
    <name evidence="1" type="ORF">ACFQ5X_37915</name>
</gene>
<protein>
    <submittedName>
        <fullName evidence="1">Uncharacterized protein</fullName>
    </submittedName>
</protein>
<reference evidence="2" key="1">
    <citation type="journal article" date="2019" name="Int. J. Syst. Evol. Microbiol.">
        <title>The Global Catalogue of Microorganisms (GCM) 10K type strain sequencing project: providing services to taxonomists for standard genome sequencing and annotation.</title>
        <authorList>
            <consortium name="The Broad Institute Genomics Platform"/>
            <consortium name="The Broad Institute Genome Sequencing Center for Infectious Disease"/>
            <person name="Wu L."/>
            <person name="Ma J."/>
        </authorList>
    </citation>
    <scope>NUCLEOTIDE SEQUENCE [LARGE SCALE GENOMIC DNA]</scope>
    <source>
        <strain evidence="2">CGMCC 4.7020</strain>
    </source>
</reference>
<organism evidence="1 2">
    <name type="scientific">Streptomyces kaempferi</name>
    <dbReference type="NCBI Taxonomy" id="333725"/>
    <lineage>
        <taxon>Bacteria</taxon>
        <taxon>Bacillati</taxon>
        <taxon>Actinomycetota</taxon>
        <taxon>Actinomycetes</taxon>
        <taxon>Kitasatosporales</taxon>
        <taxon>Streptomycetaceae</taxon>
        <taxon>Streptomyces</taxon>
    </lineage>
</organism>
<accession>A0ABW3XSL8</accession>
<name>A0ABW3XSL8_9ACTN</name>
<dbReference type="RefSeq" id="WP_381238206.1">
    <property type="nucleotide sequence ID" value="NZ_JBHSKH010000055.1"/>
</dbReference>
<dbReference type="EMBL" id="JBHTMM010000083">
    <property type="protein sequence ID" value="MFD1311569.1"/>
    <property type="molecule type" value="Genomic_DNA"/>
</dbReference>
<comment type="caution">
    <text evidence="1">The sequence shown here is derived from an EMBL/GenBank/DDBJ whole genome shotgun (WGS) entry which is preliminary data.</text>
</comment>
<evidence type="ECO:0000313" key="1">
    <source>
        <dbReference type="EMBL" id="MFD1311569.1"/>
    </source>
</evidence>
<proteinExistence type="predicted"/>